<evidence type="ECO:0000313" key="1">
    <source>
        <dbReference type="EMBL" id="MCL9819028.1"/>
    </source>
</evidence>
<evidence type="ECO:0000313" key="2">
    <source>
        <dbReference type="Proteomes" id="UP001057522"/>
    </source>
</evidence>
<keyword evidence="2" id="KW-1185">Reference proteome</keyword>
<dbReference type="Proteomes" id="UP001057522">
    <property type="component" value="Unassembled WGS sequence"/>
</dbReference>
<dbReference type="EMBL" id="JAMOKX010000002">
    <property type="protein sequence ID" value="MCL9819028.1"/>
    <property type="molecule type" value="Genomic_DNA"/>
</dbReference>
<sequence length="71" mass="8379">METPTRINGYERKNLKSGRKLDFVSDDEVYLGSLKDRFQKNLQAIKLSKIIEQENRYATKQEQEILNKFLG</sequence>
<name>A0ABT0TU98_9HELI</name>
<proteinExistence type="predicted"/>
<organism evidence="1 2">
    <name type="scientific">Helicobacter colisuis</name>
    <dbReference type="NCBI Taxonomy" id="2949739"/>
    <lineage>
        <taxon>Bacteria</taxon>
        <taxon>Pseudomonadati</taxon>
        <taxon>Campylobacterota</taxon>
        <taxon>Epsilonproteobacteria</taxon>
        <taxon>Campylobacterales</taxon>
        <taxon>Helicobacteraceae</taxon>
        <taxon>Helicobacter</taxon>
    </lineage>
</organism>
<gene>
    <name evidence="1" type="ORF">NCR95_02415</name>
</gene>
<reference evidence="1" key="1">
    <citation type="submission" date="2022-06" db="EMBL/GenBank/DDBJ databases">
        <title>Helicobacter colisuis sp. nov.</title>
        <authorList>
            <person name="Papic B."/>
            <person name="Gruntar I."/>
        </authorList>
    </citation>
    <scope>NUCLEOTIDE SEQUENCE</scope>
    <source>
        <strain evidence="1">11154-15</strain>
    </source>
</reference>
<accession>A0ABT0TU98</accession>
<protein>
    <submittedName>
        <fullName evidence="1">Uncharacterized protein</fullName>
    </submittedName>
</protein>
<comment type="caution">
    <text evidence="1">The sequence shown here is derived from an EMBL/GenBank/DDBJ whole genome shotgun (WGS) entry which is preliminary data.</text>
</comment>